<dbReference type="PANTHER" id="PTHR43267">
    <property type="entry name" value="TRNA THREONYLCARBAMOYLADENOSINE DEHYDRATASE"/>
    <property type="match status" value="1"/>
</dbReference>
<sequence>MKIKLNASIIRTDDKIIFLGKKNYQMTDIIGPEADNFLTKFETGLDETELQSWLKDDSCYALYKKMSELNLLVLSENKYGGTVLEKTYDFLNFHLGTLHSPFSFENDIHIALIGCGGTGSNIGLCLASSGIKKFTLIDYDRIQISNLNRQFAYDSADIGKSKAQCLKDKLLRINSDVNISLYERKITCSEDLHCLSNDVSLLVSAIDTPAVKSSLYIVEYAMRHKVPVIFGAAGYDTITAGPLLTTETAKATFHRLLQRSSYAVTKPITGSIASTNLLLSAILANNITSFFYPFSKPDLINVRKIYNPVSMITMREIYYDNN</sequence>
<keyword evidence="4" id="KW-0548">Nucleotidyltransferase</keyword>
<dbReference type="GO" id="GO:0061504">
    <property type="term" value="P:cyclic threonylcarbamoyladenosine biosynthetic process"/>
    <property type="evidence" value="ECO:0007669"/>
    <property type="project" value="TreeGrafter"/>
</dbReference>
<dbReference type="InterPro" id="IPR000594">
    <property type="entry name" value="ThiF_NAD_FAD-bd"/>
</dbReference>
<dbReference type="GO" id="GO:0061605">
    <property type="term" value="F:molybdopterin-synthase adenylyltransferase activity"/>
    <property type="evidence" value="ECO:0007669"/>
    <property type="project" value="UniProtKB-EC"/>
</dbReference>
<name>A0A2X4WUP6_SALER</name>
<dbReference type="Proteomes" id="UP000322837">
    <property type="component" value="Unassembled WGS sequence"/>
</dbReference>
<dbReference type="EMBL" id="UGWZ01000001">
    <property type="protein sequence ID" value="SUG17305.1"/>
    <property type="molecule type" value="Genomic_DNA"/>
</dbReference>
<gene>
    <name evidence="4" type="primary">moeB_2</name>
    <name evidence="5" type="synonym">moeB_3</name>
    <name evidence="2" type="ORF">AHX45_16450</name>
    <name evidence="3" type="ORF">F4V61_14370</name>
    <name evidence="5" type="ORF">NCTC7295_05056</name>
    <name evidence="6" type="ORF">NCTC7304_04939</name>
    <name evidence="4" type="ORF">NCTC7307_05163</name>
    <name evidence="7" type="ORF">NCTC8297_05438</name>
</gene>
<evidence type="ECO:0000313" key="12">
    <source>
        <dbReference type="Proteomes" id="UP000322837"/>
    </source>
</evidence>
<evidence type="ECO:0000313" key="10">
    <source>
        <dbReference type="Proteomes" id="UP000254741"/>
    </source>
</evidence>
<dbReference type="AlphaFoldDB" id="A0A2X4WUP6"/>
<dbReference type="EMBL" id="UGXG01000002">
    <property type="protein sequence ID" value="SUG50075.1"/>
    <property type="molecule type" value="Genomic_DNA"/>
</dbReference>
<dbReference type="EMBL" id="AAMGFJ010000022">
    <property type="protein sequence ID" value="EDH0571675.1"/>
    <property type="molecule type" value="Genomic_DNA"/>
</dbReference>
<dbReference type="Proteomes" id="UP000248731">
    <property type="component" value="Chromosome 1"/>
</dbReference>
<reference evidence="3 12" key="3">
    <citation type="submission" date="2019-09" db="EMBL/GenBank/DDBJ databases">
        <title>Draft genome sequence of various Type strains from the CCUG.</title>
        <authorList>
            <person name="Pineiro-Iglesias B."/>
            <person name="Tunovic T."/>
            <person name="Unosson C."/>
            <person name="Inganas E."/>
            <person name="Ohlen M."/>
            <person name="Cardew S."/>
            <person name="Jensie-Markopoulos S."/>
            <person name="Salva-Serra F."/>
            <person name="Jaen-Luchoro D."/>
            <person name="Karlsson R."/>
            <person name="Svensson-Stadler L."/>
            <person name="Chun J."/>
            <person name="Moore E."/>
        </authorList>
    </citation>
    <scope>NUCLEOTIDE SEQUENCE [LARGE SCALE GENOMIC DNA]</scope>
    <source>
        <strain evidence="3 12">CCUG 6322T</strain>
    </source>
</reference>
<dbReference type="GO" id="GO:0061503">
    <property type="term" value="F:tRNA threonylcarbamoyladenosine dehydratase"/>
    <property type="evidence" value="ECO:0007669"/>
    <property type="project" value="TreeGrafter"/>
</dbReference>
<dbReference type="InterPro" id="IPR035985">
    <property type="entry name" value="Ubiquitin-activating_enz"/>
</dbReference>
<dbReference type="EMBL" id="LS483466">
    <property type="protein sequence ID" value="SQI27754.1"/>
    <property type="molecule type" value="Genomic_DNA"/>
</dbReference>
<evidence type="ECO:0000313" key="8">
    <source>
        <dbReference type="Proteomes" id="UP000248731"/>
    </source>
</evidence>
<keyword evidence="8" id="KW-1185">Reference proteome</keyword>
<evidence type="ECO:0000313" key="5">
    <source>
        <dbReference type="EMBL" id="SUG17305.1"/>
    </source>
</evidence>
<dbReference type="Proteomes" id="UP000254741">
    <property type="component" value="Unassembled WGS sequence"/>
</dbReference>
<dbReference type="Pfam" id="PF00899">
    <property type="entry name" value="ThiF"/>
    <property type="match status" value="1"/>
</dbReference>
<evidence type="ECO:0000313" key="11">
    <source>
        <dbReference type="Proteomes" id="UP000254762"/>
    </source>
</evidence>
<accession>A0A2X4WUP6</accession>
<dbReference type="RefSeq" id="WP_052043321.1">
    <property type="nucleotide sequence ID" value="NZ_CBCSDD010000039.1"/>
</dbReference>
<evidence type="ECO:0000313" key="2">
    <source>
        <dbReference type="EMBL" id="EDH0571675.1"/>
    </source>
</evidence>
<organism evidence="4 8">
    <name type="scientific">Salmonella enterica subsp. arizonae</name>
    <dbReference type="NCBI Taxonomy" id="59203"/>
    <lineage>
        <taxon>Bacteria</taxon>
        <taxon>Pseudomonadati</taxon>
        <taxon>Pseudomonadota</taxon>
        <taxon>Gammaproteobacteria</taxon>
        <taxon>Enterobacterales</taxon>
        <taxon>Enterobacteriaceae</taxon>
        <taxon>Salmonella</taxon>
    </lineage>
</organism>
<protein>
    <submittedName>
        <fullName evidence="4">HesA/MoeB/ThiF family protein</fullName>
        <ecNumber evidence="4">2.7.7.80</ecNumber>
    </submittedName>
    <submittedName>
        <fullName evidence="3">ThiF family adenylyltransferase</fullName>
    </submittedName>
</protein>
<dbReference type="PANTHER" id="PTHR43267:SF3">
    <property type="entry name" value="THIF PROTEIN"/>
    <property type="match status" value="1"/>
</dbReference>
<dbReference type="EMBL" id="UGXD01000002">
    <property type="protein sequence ID" value="SUG35377.1"/>
    <property type="molecule type" value="Genomic_DNA"/>
</dbReference>
<dbReference type="CDD" id="cd01483">
    <property type="entry name" value="E1_enzyme_family"/>
    <property type="match status" value="1"/>
</dbReference>
<evidence type="ECO:0000313" key="7">
    <source>
        <dbReference type="EMBL" id="SUG50075.1"/>
    </source>
</evidence>
<proteinExistence type="predicted"/>
<dbReference type="EMBL" id="VXJW01000007">
    <property type="protein sequence ID" value="KAA8662935.1"/>
    <property type="molecule type" value="Genomic_DNA"/>
</dbReference>
<feature type="domain" description="THIF-type NAD/FAD binding fold" evidence="1">
    <location>
        <begin position="108"/>
        <end position="312"/>
    </location>
</feature>
<reference evidence="2" key="2">
    <citation type="submission" date="2018-07" db="EMBL/GenBank/DDBJ databases">
        <authorList>
            <consortium name="GenomeTrakr network: Whole genome sequencing for foodborne pathogen traceback"/>
        </authorList>
    </citation>
    <scope>NUCLEOTIDE SEQUENCE</scope>
    <source>
        <strain evidence="2">FDA00001204</strain>
    </source>
</reference>
<evidence type="ECO:0000259" key="1">
    <source>
        <dbReference type="Pfam" id="PF00899"/>
    </source>
</evidence>
<evidence type="ECO:0000313" key="6">
    <source>
        <dbReference type="EMBL" id="SUG35377.1"/>
    </source>
</evidence>
<dbReference type="InterPro" id="IPR045886">
    <property type="entry name" value="ThiF/MoeB/HesA"/>
</dbReference>
<dbReference type="EC" id="2.7.7.80" evidence="4"/>
<keyword evidence="4" id="KW-0808">Transferase</keyword>
<reference evidence="8 9" key="1">
    <citation type="submission" date="2018-06" db="EMBL/GenBank/DDBJ databases">
        <authorList>
            <consortium name="Pathogen Informatics"/>
            <person name="Doyle S."/>
        </authorList>
    </citation>
    <scope>NUCLEOTIDE SEQUENCE [LARGE SCALE GENOMIC DNA]</scope>
    <source>
        <strain evidence="5 9">NCTC7295</strain>
        <strain evidence="6 11">NCTC7304</strain>
        <strain evidence="4 8">NCTC7307</strain>
        <strain evidence="7 10">NCTC8297</strain>
    </source>
</reference>
<evidence type="ECO:0000313" key="4">
    <source>
        <dbReference type="EMBL" id="SQI27754.1"/>
    </source>
</evidence>
<dbReference type="SUPFAM" id="SSF69572">
    <property type="entry name" value="Activating enzymes of the ubiquitin-like proteins"/>
    <property type="match status" value="1"/>
</dbReference>
<evidence type="ECO:0000313" key="3">
    <source>
        <dbReference type="EMBL" id="KAA8662935.1"/>
    </source>
</evidence>
<dbReference type="Proteomes" id="UP000254124">
    <property type="component" value="Unassembled WGS sequence"/>
</dbReference>
<dbReference type="Gene3D" id="3.40.50.720">
    <property type="entry name" value="NAD(P)-binding Rossmann-like Domain"/>
    <property type="match status" value="1"/>
</dbReference>
<dbReference type="Proteomes" id="UP000254762">
    <property type="component" value="Unassembled WGS sequence"/>
</dbReference>
<evidence type="ECO:0000313" key="9">
    <source>
        <dbReference type="Proteomes" id="UP000254124"/>
    </source>
</evidence>
<dbReference type="GO" id="GO:0008641">
    <property type="term" value="F:ubiquitin-like modifier activating enzyme activity"/>
    <property type="evidence" value="ECO:0007669"/>
    <property type="project" value="InterPro"/>
</dbReference>